<comment type="caution">
    <text evidence="1">The sequence shown here is derived from an EMBL/GenBank/DDBJ whole genome shotgun (WGS) entry which is preliminary data.</text>
</comment>
<accession>A0A7W6DS28</accession>
<sequence>MASYKALEIVQDGLDHHAGATMSGDIDTMMAYSDIPCAIETLSGRVIAANTSEMRAICEALVCSINAKKLSHMVRRCFEAEFKDDDTIWATYETRFLRNGVELAEDTYTSFIILKKRIDGWRFSGIQLLVSEGDPVSATLKSRFG</sequence>
<evidence type="ECO:0000313" key="1">
    <source>
        <dbReference type="EMBL" id="MBB3988161.1"/>
    </source>
</evidence>
<proteinExistence type="predicted"/>
<gene>
    <name evidence="1" type="ORF">GGQ68_004517</name>
</gene>
<organism evidence="1 2">
    <name type="scientific">Sagittula marina</name>
    <dbReference type="NCBI Taxonomy" id="943940"/>
    <lineage>
        <taxon>Bacteria</taxon>
        <taxon>Pseudomonadati</taxon>
        <taxon>Pseudomonadota</taxon>
        <taxon>Alphaproteobacteria</taxon>
        <taxon>Rhodobacterales</taxon>
        <taxon>Roseobacteraceae</taxon>
        <taxon>Sagittula</taxon>
    </lineage>
</organism>
<name>A0A7W6DS28_9RHOB</name>
<keyword evidence="2" id="KW-1185">Reference proteome</keyword>
<evidence type="ECO:0000313" key="2">
    <source>
        <dbReference type="Proteomes" id="UP000541426"/>
    </source>
</evidence>
<reference evidence="1 2" key="1">
    <citation type="submission" date="2020-08" db="EMBL/GenBank/DDBJ databases">
        <title>Genomic Encyclopedia of Type Strains, Phase IV (KMG-IV): sequencing the most valuable type-strain genomes for metagenomic binning, comparative biology and taxonomic classification.</title>
        <authorList>
            <person name="Goeker M."/>
        </authorList>
    </citation>
    <scope>NUCLEOTIDE SEQUENCE [LARGE SCALE GENOMIC DNA]</scope>
    <source>
        <strain evidence="1 2">DSM 102235</strain>
    </source>
</reference>
<evidence type="ECO:0008006" key="3">
    <source>
        <dbReference type="Google" id="ProtNLM"/>
    </source>
</evidence>
<dbReference type="RefSeq" id="WP_183969768.1">
    <property type="nucleotide sequence ID" value="NZ_BAABBZ010000017.1"/>
</dbReference>
<dbReference type="AlphaFoldDB" id="A0A7W6DS28"/>
<dbReference type="EMBL" id="JACIEJ010000016">
    <property type="protein sequence ID" value="MBB3988161.1"/>
    <property type="molecule type" value="Genomic_DNA"/>
</dbReference>
<dbReference type="Proteomes" id="UP000541426">
    <property type="component" value="Unassembled WGS sequence"/>
</dbReference>
<protein>
    <recommendedName>
        <fullName evidence="3">SnoaL-like domain-containing protein</fullName>
    </recommendedName>
</protein>